<comment type="caution">
    <text evidence="2">The sequence shown here is derived from an EMBL/GenBank/DDBJ whole genome shotgun (WGS) entry which is preliminary data.</text>
</comment>
<keyword evidence="3" id="KW-1185">Reference proteome</keyword>
<feature type="compositionally biased region" description="Basic and acidic residues" evidence="1">
    <location>
        <begin position="20"/>
        <end position="30"/>
    </location>
</feature>
<proteinExistence type="predicted"/>
<evidence type="ECO:0000313" key="3">
    <source>
        <dbReference type="Proteomes" id="UP001152561"/>
    </source>
</evidence>
<reference evidence="3" key="1">
    <citation type="journal article" date="2023" name="Proc. Natl. Acad. Sci. U.S.A.">
        <title>Genomic and structural basis for evolution of tropane alkaloid biosynthesis.</title>
        <authorList>
            <person name="Wanga Y.-J."/>
            <person name="Taina T."/>
            <person name="Yua J.-Y."/>
            <person name="Lia J."/>
            <person name="Xua B."/>
            <person name="Chenc J."/>
            <person name="D'Auriad J.C."/>
            <person name="Huanga J.-P."/>
            <person name="Huanga S.-X."/>
        </authorList>
    </citation>
    <scope>NUCLEOTIDE SEQUENCE [LARGE SCALE GENOMIC DNA]</scope>
    <source>
        <strain evidence="3">cv. KIB-2019</strain>
    </source>
</reference>
<protein>
    <submittedName>
        <fullName evidence="2">Uncharacterized protein</fullName>
    </submittedName>
</protein>
<organism evidence="2 3">
    <name type="scientific">Anisodus acutangulus</name>
    <dbReference type="NCBI Taxonomy" id="402998"/>
    <lineage>
        <taxon>Eukaryota</taxon>
        <taxon>Viridiplantae</taxon>
        <taxon>Streptophyta</taxon>
        <taxon>Embryophyta</taxon>
        <taxon>Tracheophyta</taxon>
        <taxon>Spermatophyta</taxon>
        <taxon>Magnoliopsida</taxon>
        <taxon>eudicotyledons</taxon>
        <taxon>Gunneridae</taxon>
        <taxon>Pentapetalae</taxon>
        <taxon>asterids</taxon>
        <taxon>lamiids</taxon>
        <taxon>Solanales</taxon>
        <taxon>Solanaceae</taxon>
        <taxon>Solanoideae</taxon>
        <taxon>Hyoscyameae</taxon>
        <taxon>Anisodus</taxon>
    </lineage>
</organism>
<feature type="region of interest" description="Disordered" evidence="1">
    <location>
        <begin position="20"/>
        <end position="42"/>
    </location>
</feature>
<evidence type="ECO:0000313" key="2">
    <source>
        <dbReference type="EMBL" id="KAJ8570734.1"/>
    </source>
</evidence>
<gene>
    <name evidence="2" type="ORF">K7X08_037706</name>
</gene>
<dbReference type="OrthoDB" id="1705669at2759"/>
<accession>A0A9Q1RSG8</accession>
<dbReference type="EMBL" id="JAJAGQ010000002">
    <property type="protein sequence ID" value="KAJ8570734.1"/>
    <property type="molecule type" value="Genomic_DNA"/>
</dbReference>
<evidence type="ECO:0000256" key="1">
    <source>
        <dbReference type="SAM" id="MobiDB-lite"/>
    </source>
</evidence>
<sequence>MFLAELPDRTSAASLLRVSKDSKTKEENHKLLNGNYGDPEDWRPRTQIKGMIMEDGNVVHVETSMNGV</sequence>
<name>A0A9Q1RSG8_9SOLA</name>
<dbReference type="Proteomes" id="UP001152561">
    <property type="component" value="Unassembled WGS sequence"/>
</dbReference>
<dbReference type="AlphaFoldDB" id="A0A9Q1RSG8"/>